<feature type="domain" description="Helicase C-terminal" evidence="14">
    <location>
        <begin position="545"/>
        <end position="699"/>
    </location>
</feature>
<comment type="similarity">
    <text evidence="12">Belongs to the helicase family. PriA subfamily.</text>
</comment>
<dbReference type="InterPro" id="IPR041236">
    <property type="entry name" value="PriA_C"/>
</dbReference>
<dbReference type="SMART" id="SM00490">
    <property type="entry name" value="HELICc"/>
    <property type="match status" value="1"/>
</dbReference>
<evidence type="ECO:0000256" key="1">
    <source>
        <dbReference type="ARBA" id="ARBA00022515"/>
    </source>
</evidence>
<feature type="binding site" evidence="12">
    <location>
        <position position="513"/>
    </location>
    <ligand>
        <name>Zn(2+)</name>
        <dbReference type="ChEBI" id="CHEBI:29105"/>
        <label>1</label>
    </ligand>
</feature>
<evidence type="ECO:0000256" key="7">
    <source>
        <dbReference type="ARBA" id="ARBA00022833"/>
    </source>
</evidence>
<dbReference type="PROSITE" id="PS51192">
    <property type="entry name" value="HELICASE_ATP_BIND_1"/>
    <property type="match status" value="1"/>
</dbReference>
<dbReference type="EC" id="5.6.2.4" evidence="12"/>
<keyword evidence="4 12" id="KW-0547">Nucleotide-binding</keyword>
<comment type="caution">
    <text evidence="15">The sequence shown here is derived from an EMBL/GenBank/DDBJ whole genome shotgun (WGS) entry which is preliminary data.</text>
</comment>
<dbReference type="PANTHER" id="PTHR30580:SF0">
    <property type="entry name" value="PRIMOSOMAL PROTEIN N"/>
    <property type="match status" value="1"/>
</dbReference>
<keyword evidence="5 12" id="KW-0378">Hydrolase</keyword>
<name>A0A0K9F4L4_9BACI</name>
<dbReference type="GO" id="GO:1990077">
    <property type="term" value="C:primosome complex"/>
    <property type="evidence" value="ECO:0007669"/>
    <property type="project" value="UniProtKB-UniRule"/>
</dbReference>
<feature type="binding site" evidence="12">
    <location>
        <position position="540"/>
    </location>
    <ligand>
        <name>Zn(2+)</name>
        <dbReference type="ChEBI" id="CHEBI:29105"/>
        <label>2</label>
    </ligand>
</feature>
<feature type="binding site" evidence="12">
    <location>
        <position position="510"/>
    </location>
    <ligand>
        <name>Zn(2+)</name>
        <dbReference type="ChEBI" id="CHEBI:29105"/>
        <label>1</label>
    </ligand>
</feature>
<gene>
    <name evidence="12" type="primary">priA</name>
    <name evidence="15" type="ORF">ACZ11_20520</name>
</gene>
<dbReference type="Pfam" id="PF00270">
    <property type="entry name" value="DEAD"/>
    <property type="match status" value="1"/>
</dbReference>
<keyword evidence="10 12" id="KW-0413">Isomerase</keyword>
<dbReference type="CDD" id="cd17929">
    <property type="entry name" value="DEXHc_priA"/>
    <property type="match status" value="1"/>
</dbReference>
<comment type="function">
    <text evidence="12">Initiates the restart of stalled replication forks, which reloads the replicative helicase on sites other than the origin of replication. Recognizes and binds to abandoned replication forks and remodels them to uncover a helicase loading site. Promotes assembly of the primosome at these replication forks.</text>
</comment>
<dbReference type="PANTHER" id="PTHR30580">
    <property type="entry name" value="PRIMOSOMAL PROTEIN N"/>
    <property type="match status" value="1"/>
</dbReference>
<keyword evidence="3 12" id="KW-0479">Metal-binding</keyword>
<keyword evidence="6 12" id="KW-0347">Helicase</keyword>
<evidence type="ECO:0000256" key="10">
    <source>
        <dbReference type="ARBA" id="ARBA00023235"/>
    </source>
</evidence>
<feature type="binding site" evidence="12">
    <location>
        <position position="553"/>
    </location>
    <ligand>
        <name>Zn(2+)</name>
        <dbReference type="ChEBI" id="CHEBI:29105"/>
        <label>1</label>
    </ligand>
</feature>
<evidence type="ECO:0000256" key="4">
    <source>
        <dbReference type="ARBA" id="ARBA00022741"/>
    </source>
</evidence>
<comment type="catalytic activity">
    <reaction evidence="11 12">
        <text>ATP + H2O = ADP + phosphate + H(+)</text>
        <dbReference type="Rhea" id="RHEA:13065"/>
        <dbReference type="ChEBI" id="CHEBI:15377"/>
        <dbReference type="ChEBI" id="CHEBI:15378"/>
        <dbReference type="ChEBI" id="CHEBI:30616"/>
        <dbReference type="ChEBI" id="CHEBI:43474"/>
        <dbReference type="ChEBI" id="CHEBI:456216"/>
        <dbReference type="EC" id="5.6.2.4"/>
    </reaction>
</comment>
<dbReference type="Proteomes" id="UP000037326">
    <property type="component" value="Unassembled WGS sequence"/>
</dbReference>
<keyword evidence="1 12" id="KW-0639">Primosome</keyword>
<evidence type="ECO:0000313" key="16">
    <source>
        <dbReference type="Proteomes" id="UP000037326"/>
    </source>
</evidence>
<dbReference type="InterPro" id="IPR027417">
    <property type="entry name" value="P-loop_NTPase"/>
</dbReference>
<dbReference type="FunFam" id="3.40.1440.60:FF:000001">
    <property type="entry name" value="Primosomal protein N"/>
    <property type="match status" value="1"/>
</dbReference>
<evidence type="ECO:0000256" key="11">
    <source>
        <dbReference type="ARBA" id="ARBA00048988"/>
    </source>
</evidence>
<dbReference type="Gene3D" id="3.40.50.300">
    <property type="entry name" value="P-loop containing nucleotide triphosphate hydrolases"/>
    <property type="match status" value="2"/>
</dbReference>
<dbReference type="Gene3D" id="3.40.1440.60">
    <property type="entry name" value="PriA, 3(prime) DNA-binding domain"/>
    <property type="match status" value="1"/>
</dbReference>
<evidence type="ECO:0000259" key="13">
    <source>
        <dbReference type="PROSITE" id="PS51192"/>
    </source>
</evidence>
<dbReference type="Pfam" id="PF00271">
    <property type="entry name" value="Helicase_C"/>
    <property type="match status" value="1"/>
</dbReference>
<dbReference type="InterPro" id="IPR042115">
    <property type="entry name" value="PriA_3primeBD_sf"/>
</dbReference>
<evidence type="ECO:0000259" key="14">
    <source>
        <dbReference type="PROSITE" id="PS51194"/>
    </source>
</evidence>
<dbReference type="InterPro" id="IPR041222">
    <property type="entry name" value="PriA_3primeBD"/>
</dbReference>
<dbReference type="PROSITE" id="PS51194">
    <property type="entry name" value="HELICASE_CTER"/>
    <property type="match status" value="1"/>
</dbReference>
<reference evidence="16" key="1">
    <citation type="submission" date="2015-07" db="EMBL/GenBank/DDBJ databases">
        <authorList>
            <consortium name="Consortium for Microbial Forensics and Genomics (microFORGE)"/>
            <person name="Knight B.M."/>
            <person name="Roberts D.P."/>
            <person name="Lin D."/>
            <person name="Hari K."/>
            <person name="Fletcher J."/>
            <person name="Melcher U."/>
            <person name="Blagden T."/>
            <person name="Winegar R.A."/>
        </authorList>
    </citation>
    <scope>NUCLEOTIDE SEQUENCE [LARGE SCALE GENOMIC DNA]</scope>
    <source>
        <strain evidence="16">DSM 23493</strain>
    </source>
</reference>
<dbReference type="HAMAP" id="MF_00983">
    <property type="entry name" value="PriA"/>
    <property type="match status" value="1"/>
</dbReference>
<dbReference type="InterPro" id="IPR014001">
    <property type="entry name" value="Helicase_ATP-bd"/>
</dbReference>
<sequence length="804" mass="91635">MSLLIAEVIVDVSTYHVDRPFDYEVPTEWAHIIEMGCRVKVPFGPRNVLGFVVGLKNETDVPSNKLKSIAQILDIEPVLTEEMLLMAKWLKNETICYEIDALQVMLPSALRAKYEKIITLLVEKDALPAEAQAIFGKRQQANFKEFERAELLPLLKQLITNKIVKIENVVKQQGNVKEIRMVKISDNQQEIDKAMEGAARAVKQRQLIEWMGRHLGEVLLPQKIYEETGASSAVLQSVIEKGAAHFIQEEVYRDPFTREVSRTQSLQLTDEQHVGLKAIVGSMEEQTAKTFLLHGVTGSGKTEIYLQAIQKVLGEGKEAIMLVPEISLTPQMTERFRSRFGEMVAVMHSGLSVGEKYDEWRKIQQGKVSVVVGARSAIFAPFTNLGLIILDEEHESTYKQEDSPRYHARDVAIWRSEFYKCPVILGSATPALESFARAKKGVYSLLSLKQRALHQPLPTVFIADMREELQKGNRSMFSEQLIDAIRIRLEKKEQMVLFLNRRGYSSFVLCRDCGTVVQCPNCDISLTYHRTTEKLKCHYCGYEERVPQICPQCQSEHIRYFGTGTQKVEEEIYKLFPEARVLRMDVDTTKQKGAHEEILQAFGEGQADILLGTQMIAKGLDFPNITLVGVLSADTSLHLPDYRAAERTFQLLTQVSGRAGRHEKHGEVIIQSYTPEHYAIELAKLQDYEPFYEREMFLRRRSSYPPYYYVALIQISHEDVMMAAEYAGRAADWLKGNLSNQVAIIGPTTASISRLQNRYRYQCLIKYKIEPNLIPVLQRLLAMYRAEWIKQGILMTVDLDPSTI</sequence>
<keyword evidence="2 12" id="KW-0235">DNA replication</keyword>
<dbReference type="AlphaFoldDB" id="A0A0K9F4L4"/>
<dbReference type="GO" id="GO:0043138">
    <property type="term" value="F:3'-5' DNA helicase activity"/>
    <property type="evidence" value="ECO:0007669"/>
    <property type="project" value="UniProtKB-EC"/>
</dbReference>
<dbReference type="GO" id="GO:0003677">
    <property type="term" value="F:DNA binding"/>
    <property type="evidence" value="ECO:0007669"/>
    <property type="project" value="UniProtKB-UniRule"/>
</dbReference>
<proteinExistence type="inferred from homology"/>
<evidence type="ECO:0000256" key="6">
    <source>
        <dbReference type="ARBA" id="ARBA00022806"/>
    </source>
</evidence>
<feature type="binding site" evidence="12">
    <location>
        <position position="550"/>
    </location>
    <ligand>
        <name>Zn(2+)</name>
        <dbReference type="ChEBI" id="CHEBI:29105"/>
        <label>1</label>
    </ligand>
</feature>
<dbReference type="NCBIfam" id="NF004066">
    <property type="entry name" value="PRK05580.1-3"/>
    <property type="match status" value="1"/>
</dbReference>
<feature type="binding site" evidence="12">
    <location>
        <position position="519"/>
    </location>
    <ligand>
        <name>Zn(2+)</name>
        <dbReference type="ChEBI" id="CHEBI:29105"/>
        <label>2</label>
    </ligand>
</feature>
<dbReference type="GO" id="GO:0006302">
    <property type="term" value="P:double-strand break repair"/>
    <property type="evidence" value="ECO:0007669"/>
    <property type="project" value="InterPro"/>
</dbReference>
<dbReference type="EMBL" id="LFXJ01000010">
    <property type="protein sequence ID" value="KMY29485.1"/>
    <property type="molecule type" value="Genomic_DNA"/>
</dbReference>
<dbReference type="OrthoDB" id="9759544at2"/>
<evidence type="ECO:0000313" key="15">
    <source>
        <dbReference type="EMBL" id="KMY29485.1"/>
    </source>
</evidence>
<dbReference type="PATRIC" id="fig|582475.4.peg.3191"/>
<evidence type="ECO:0000256" key="8">
    <source>
        <dbReference type="ARBA" id="ARBA00022840"/>
    </source>
</evidence>
<dbReference type="FunFam" id="3.40.50.300:FF:000489">
    <property type="entry name" value="Primosome assembly protein PriA"/>
    <property type="match status" value="1"/>
</dbReference>
<dbReference type="GO" id="GO:0006310">
    <property type="term" value="P:DNA recombination"/>
    <property type="evidence" value="ECO:0007669"/>
    <property type="project" value="InterPro"/>
</dbReference>
<dbReference type="GO" id="GO:0016887">
    <property type="term" value="F:ATP hydrolysis activity"/>
    <property type="evidence" value="ECO:0007669"/>
    <property type="project" value="RHEA"/>
</dbReference>
<dbReference type="Pfam" id="PF18074">
    <property type="entry name" value="PriA_C"/>
    <property type="match status" value="1"/>
</dbReference>
<evidence type="ECO:0000256" key="2">
    <source>
        <dbReference type="ARBA" id="ARBA00022705"/>
    </source>
</evidence>
<evidence type="ECO:0000256" key="12">
    <source>
        <dbReference type="HAMAP-Rule" id="MF_00983"/>
    </source>
</evidence>
<feature type="binding site" evidence="12">
    <location>
        <position position="522"/>
    </location>
    <ligand>
        <name>Zn(2+)</name>
        <dbReference type="ChEBI" id="CHEBI:29105"/>
        <label>2</label>
    </ligand>
</feature>
<dbReference type="Pfam" id="PF17764">
    <property type="entry name" value="PriA_3primeBD"/>
    <property type="match status" value="1"/>
</dbReference>
<comment type="catalytic activity">
    <reaction evidence="12">
        <text>Couples ATP hydrolysis with the unwinding of duplex DNA by translocating in the 3'-5' direction.</text>
        <dbReference type="EC" id="5.6.2.4"/>
    </reaction>
</comment>
<dbReference type="CDD" id="cd18804">
    <property type="entry name" value="SF2_C_priA"/>
    <property type="match status" value="1"/>
</dbReference>
<keyword evidence="7 12" id="KW-0862">Zinc</keyword>
<dbReference type="Pfam" id="PF18319">
    <property type="entry name" value="Zn_ribbon_PriA"/>
    <property type="match status" value="1"/>
</dbReference>
<feature type="domain" description="Helicase ATP-binding" evidence="13">
    <location>
        <begin position="282"/>
        <end position="448"/>
    </location>
</feature>
<comment type="subunit">
    <text evidence="12">Component of the replication restart primosome.</text>
</comment>
<feature type="binding site" evidence="12">
    <location>
        <position position="537"/>
    </location>
    <ligand>
        <name>Zn(2+)</name>
        <dbReference type="ChEBI" id="CHEBI:29105"/>
        <label>2</label>
    </ligand>
</feature>
<evidence type="ECO:0000256" key="3">
    <source>
        <dbReference type="ARBA" id="ARBA00022723"/>
    </source>
</evidence>
<keyword evidence="9 12" id="KW-0238">DNA-binding</keyword>
<dbReference type="SMART" id="SM00487">
    <property type="entry name" value="DEXDc"/>
    <property type="match status" value="1"/>
</dbReference>
<dbReference type="GO" id="GO:0008270">
    <property type="term" value="F:zinc ion binding"/>
    <property type="evidence" value="ECO:0007669"/>
    <property type="project" value="UniProtKB-UniRule"/>
</dbReference>
<evidence type="ECO:0000256" key="9">
    <source>
        <dbReference type="ARBA" id="ARBA00023125"/>
    </source>
</evidence>
<dbReference type="InterPro" id="IPR040498">
    <property type="entry name" value="PriA_CRR"/>
</dbReference>
<dbReference type="GeneID" id="96600595"/>
<dbReference type="InterPro" id="IPR005259">
    <property type="entry name" value="PriA"/>
</dbReference>
<dbReference type="InterPro" id="IPR001650">
    <property type="entry name" value="Helicase_C-like"/>
</dbReference>
<dbReference type="NCBIfam" id="TIGR00595">
    <property type="entry name" value="priA"/>
    <property type="match status" value="1"/>
</dbReference>
<dbReference type="RefSeq" id="WP_049668388.1">
    <property type="nucleotide sequence ID" value="NZ_LFXJ01000010.1"/>
</dbReference>
<evidence type="ECO:0000256" key="5">
    <source>
        <dbReference type="ARBA" id="ARBA00022801"/>
    </source>
</evidence>
<protein>
    <recommendedName>
        <fullName evidence="12">Replication restart protein PriA</fullName>
    </recommendedName>
    <alternativeName>
        <fullName evidence="12">ATP-dependent DNA helicase PriA</fullName>
        <ecNumber evidence="12">5.6.2.4</ecNumber>
    </alternativeName>
    <alternativeName>
        <fullName evidence="12">DNA 3'-5' helicase PriA</fullName>
    </alternativeName>
</protein>
<keyword evidence="8 12" id="KW-0067">ATP-binding</keyword>
<dbReference type="SUPFAM" id="SSF52540">
    <property type="entry name" value="P-loop containing nucleoside triphosphate hydrolases"/>
    <property type="match status" value="2"/>
</dbReference>
<dbReference type="InterPro" id="IPR011545">
    <property type="entry name" value="DEAD/DEAH_box_helicase_dom"/>
</dbReference>
<dbReference type="GO" id="GO:0005524">
    <property type="term" value="F:ATP binding"/>
    <property type="evidence" value="ECO:0007669"/>
    <property type="project" value="UniProtKB-UniRule"/>
</dbReference>
<dbReference type="GO" id="GO:0006269">
    <property type="term" value="P:DNA replication, synthesis of primer"/>
    <property type="evidence" value="ECO:0007669"/>
    <property type="project" value="UniProtKB-KW"/>
</dbReference>
<comment type="cofactor">
    <cofactor evidence="12">
        <name>Zn(2+)</name>
        <dbReference type="ChEBI" id="CHEBI:29105"/>
    </cofactor>
    <text evidence="12">Binds 2 zinc ions per subunit.</text>
</comment>
<organism evidence="15 16">
    <name type="scientific">Lysinibacillus xylanilyticus</name>
    <dbReference type="NCBI Taxonomy" id="582475"/>
    <lineage>
        <taxon>Bacteria</taxon>
        <taxon>Bacillati</taxon>
        <taxon>Bacillota</taxon>
        <taxon>Bacilli</taxon>
        <taxon>Bacillales</taxon>
        <taxon>Bacillaceae</taxon>
        <taxon>Lysinibacillus</taxon>
    </lineage>
</organism>
<accession>A0A0K9F4L4</accession>
<dbReference type="GO" id="GO:0006270">
    <property type="term" value="P:DNA replication initiation"/>
    <property type="evidence" value="ECO:0007669"/>
    <property type="project" value="TreeGrafter"/>
</dbReference>